<protein>
    <submittedName>
        <fullName evidence="2">4Fe-4S ferredoxin</fullName>
    </submittedName>
</protein>
<name>A0A1D2YWA6_9BACI</name>
<dbReference type="AlphaFoldDB" id="A0A1D2YWA6"/>
<organism evidence="2 3">
    <name type="scientific">Vulcanibacillus modesticaldus</name>
    <dbReference type="NCBI Taxonomy" id="337097"/>
    <lineage>
        <taxon>Bacteria</taxon>
        <taxon>Bacillati</taxon>
        <taxon>Bacillota</taxon>
        <taxon>Bacilli</taxon>
        <taxon>Bacillales</taxon>
        <taxon>Bacillaceae</taxon>
        <taxon>Vulcanibacillus</taxon>
    </lineage>
</organism>
<accession>A0A1D2YWA6</accession>
<comment type="caution">
    <text evidence="2">The sequence shown here is derived from an EMBL/GenBank/DDBJ whole genome shotgun (WGS) entry which is preliminary data.</text>
</comment>
<gene>
    <name evidence="2" type="ORF">BHF71_07025</name>
</gene>
<proteinExistence type="predicted"/>
<evidence type="ECO:0000313" key="2">
    <source>
        <dbReference type="EMBL" id="OEF99942.1"/>
    </source>
</evidence>
<dbReference type="InterPro" id="IPR017896">
    <property type="entry name" value="4Fe4S_Fe-S-bd"/>
</dbReference>
<dbReference type="EMBL" id="MIJF01000011">
    <property type="protein sequence ID" value="OEF99942.1"/>
    <property type="molecule type" value="Genomic_DNA"/>
</dbReference>
<dbReference type="PANTHER" id="PTHR42827:SF1">
    <property type="entry name" value="IRON-SULFUR CLUSTER-BINDING PROTEIN"/>
    <property type="match status" value="1"/>
</dbReference>
<dbReference type="Gene3D" id="3.30.70.20">
    <property type="match status" value="1"/>
</dbReference>
<dbReference type="RefSeq" id="WP_069656162.1">
    <property type="nucleotide sequence ID" value="NZ_MIJF01000011.1"/>
</dbReference>
<dbReference type="SUPFAM" id="SSF54862">
    <property type="entry name" value="4Fe-4S ferredoxins"/>
    <property type="match status" value="1"/>
</dbReference>
<reference evidence="2 3" key="1">
    <citation type="submission" date="2016-09" db="EMBL/GenBank/DDBJ databases">
        <title>Draft genome sequence for the type strain of Vulcanibacillus modesticaldus BR, a strictly anaerobic, moderately thermophilic, and nitrate-reducing bacterium from deep sea-hydrothermal vents of the Mid-Atlantic Ridge.</title>
        <authorList>
            <person name="Abin C.A."/>
            <person name="Hollibaugh J.T."/>
        </authorList>
    </citation>
    <scope>NUCLEOTIDE SEQUENCE [LARGE SCALE GENOMIC DNA]</scope>
    <source>
        <strain evidence="2 3">BR</strain>
    </source>
</reference>
<feature type="domain" description="4Fe-4S ferredoxin-type" evidence="1">
    <location>
        <begin position="253"/>
        <end position="309"/>
    </location>
</feature>
<evidence type="ECO:0000259" key="1">
    <source>
        <dbReference type="Pfam" id="PF12838"/>
    </source>
</evidence>
<dbReference type="Proteomes" id="UP000243739">
    <property type="component" value="Unassembled WGS sequence"/>
</dbReference>
<dbReference type="Pfam" id="PF12838">
    <property type="entry name" value="Fer4_7"/>
    <property type="match status" value="1"/>
</dbReference>
<dbReference type="PANTHER" id="PTHR42827">
    <property type="entry name" value="IRON-SULFUR CLUSTER-BINDING PROTEIN-RELATED"/>
    <property type="match status" value="1"/>
</dbReference>
<keyword evidence="3" id="KW-1185">Reference proteome</keyword>
<evidence type="ECO:0000313" key="3">
    <source>
        <dbReference type="Proteomes" id="UP000243739"/>
    </source>
</evidence>
<sequence>MKRFDERDTIFARMSYQKGSREYEDYYKRNPEKKVVDDELRSMPNVGEEGTSTYNQLHSPIPIAGYKFLSDIKKYSEGPINQQQIEVDPEVMTKKIKKLAYYLGANLIGIAKLQDYHYYSHRGRDRETYGQQIDKFHRFGIVFAVEMEKDLVDRAPQFEELLEVTKKYVDAAVIGMWLSYYIRELGYEARNNMDGNYLVIAPLVAEDAGLGEIGRSGILITKEYGPRVRLGVVTTNIPLIPDKKEEFGVKEFCKYCGKCALSCIGNAIPKGKIKEVEGELRWRIDPEKCHRVWRQVGTDCGICLSVCPFSQSVPVELIEKMQGSPEIREKILNEYQGEHGIMAFLKKEINILD</sequence>
<dbReference type="STRING" id="337097.BHF71_07025"/>